<name>A0A2S8GEZ3_9BACT</name>
<dbReference type="InterPro" id="IPR011766">
    <property type="entry name" value="TPP_enzyme_TPP-bd"/>
</dbReference>
<dbReference type="InterPro" id="IPR012001">
    <property type="entry name" value="Thiamin_PyroP_enz_TPP-bd_dom"/>
</dbReference>
<feature type="binding site" evidence="9">
    <location>
        <position position="503"/>
    </location>
    <ligand>
        <name>Mg(2+)</name>
        <dbReference type="ChEBI" id="CHEBI:18420"/>
    </ligand>
</feature>
<sequence length="589" mass="65364">MDFSARFAPFFTIGRVCEYFVQFSQPQERKSQRKASMAEHNRSATGLSIGEYLIRRLQDYGLKDIFGIPGDYILSFYSMLEKSPINMVGCTREDCAGFAADAYARVHGMGAVCVTYCVGGLSICNSIAGAYAEKSPVVVLTGSPGLRERINNPLLHHMVREYSTQKDVFEKLCVAGAELVDPVTAFREIDRVLDAAARFKRPVYIELPRDMVNVVPHISHTFQEPTVTSDPHALEEAASEAARLMATAERPMIIAGVELHRFQLQDELAQLAEATGIPVSATMLGKSVIRETHPLYVGLYEGAMGREEVTKFVEDSDLILVLGAFMTDINLGIFTANLDPAKCIYATSEQLRVRHHHYHGVTLPDFMRALAAQKPHPPKRAIPPSLAMKQQPVGEVTDEQLTVRRMVPMINELLDDDVIVVADIGDSLFSATELVTRGRSEFLSPAYYTSMGFAVPATLGVQTAKPNARVISIIGDGAFQMTGMELSTIVRHSYDPVIIVLDNHGYGTERWLHAGEWEYNEIHPWKYSKLPDVLGGGTGYEVRTEKEFYTALQSAWNDRDGMSVIHVHLSDQDASETLNRLASRMGRNI</sequence>
<dbReference type="OrthoDB" id="4494979at2"/>
<comment type="cofactor">
    <cofactor evidence="2">
        <name>thiamine diphosphate</name>
        <dbReference type="ChEBI" id="CHEBI:58937"/>
    </cofactor>
</comment>
<evidence type="ECO:0000313" key="14">
    <source>
        <dbReference type="EMBL" id="PQO43032.1"/>
    </source>
</evidence>
<dbReference type="PROSITE" id="PS00187">
    <property type="entry name" value="TPP_ENZYMES"/>
    <property type="match status" value="1"/>
</dbReference>
<evidence type="ECO:0000256" key="5">
    <source>
        <dbReference type="ARBA" id="ARBA00022793"/>
    </source>
</evidence>
<feature type="binding site" evidence="9">
    <location>
        <position position="505"/>
    </location>
    <ligand>
        <name>Mg(2+)</name>
        <dbReference type="ChEBI" id="CHEBI:18420"/>
    </ligand>
</feature>
<evidence type="ECO:0000256" key="2">
    <source>
        <dbReference type="ARBA" id="ARBA00001964"/>
    </source>
</evidence>
<dbReference type="PANTHER" id="PTHR43452">
    <property type="entry name" value="PYRUVATE DECARBOXYLASE"/>
    <property type="match status" value="1"/>
</dbReference>
<feature type="domain" description="Thiamine pyrophosphate enzyme central" evidence="11">
    <location>
        <begin position="239"/>
        <end position="348"/>
    </location>
</feature>
<reference evidence="14 15" key="1">
    <citation type="submission" date="2018-02" db="EMBL/GenBank/DDBJ databases">
        <title>Comparative genomes isolates from brazilian mangrove.</title>
        <authorList>
            <person name="Araujo J.E."/>
            <person name="Taketani R.G."/>
            <person name="Silva M.C.P."/>
            <person name="Loureco M.V."/>
            <person name="Andreote F.D."/>
        </authorList>
    </citation>
    <scope>NUCLEOTIDE SEQUENCE [LARGE SCALE GENOMIC DNA]</scope>
    <source>
        <strain evidence="14 15">Nap-Phe MGV</strain>
    </source>
</reference>
<feature type="domain" description="Thiamine pyrophosphate enzyme N-terminal TPP-binding" evidence="13">
    <location>
        <begin position="49"/>
        <end position="150"/>
    </location>
</feature>
<dbReference type="GO" id="GO:0000287">
    <property type="term" value="F:magnesium ion binding"/>
    <property type="evidence" value="ECO:0007669"/>
    <property type="project" value="InterPro"/>
</dbReference>
<keyword evidence="4 9" id="KW-0479">Metal-binding</keyword>
<proteinExistence type="inferred from homology"/>
<dbReference type="CDD" id="cd02005">
    <property type="entry name" value="TPP_PDC_IPDC"/>
    <property type="match status" value="1"/>
</dbReference>
<keyword evidence="8" id="KW-0456">Lyase</keyword>
<dbReference type="InterPro" id="IPR029035">
    <property type="entry name" value="DHS-like_NAD/FAD-binding_dom"/>
</dbReference>
<evidence type="ECO:0000256" key="1">
    <source>
        <dbReference type="ARBA" id="ARBA00001920"/>
    </source>
</evidence>
<dbReference type="InterPro" id="IPR047214">
    <property type="entry name" value="TPP_PDC_IPDC"/>
</dbReference>
<dbReference type="GO" id="GO:0030976">
    <property type="term" value="F:thiamine pyrophosphate binding"/>
    <property type="evidence" value="ECO:0007669"/>
    <property type="project" value="InterPro"/>
</dbReference>
<evidence type="ECO:0000256" key="7">
    <source>
        <dbReference type="ARBA" id="ARBA00023052"/>
    </source>
</evidence>
<dbReference type="Pfam" id="PF00205">
    <property type="entry name" value="TPP_enzyme_M"/>
    <property type="match status" value="1"/>
</dbReference>
<organism evidence="14 15">
    <name type="scientific">Blastopirellula marina</name>
    <dbReference type="NCBI Taxonomy" id="124"/>
    <lineage>
        <taxon>Bacteria</taxon>
        <taxon>Pseudomonadati</taxon>
        <taxon>Planctomycetota</taxon>
        <taxon>Planctomycetia</taxon>
        <taxon>Pirellulales</taxon>
        <taxon>Pirellulaceae</taxon>
        <taxon>Blastopirellula</taxon>
    </lineage>
</organism>
<dbReference type="PANTHER" id="PTHR43452:SF30">
    <property type="entry name" value="PYRUVATE DECARBOXYLASE ISOZYME 1-RELATED"/>
    <property type="match status" value="1"/>
</dbReference>
<protein>
    <submittedName>
        <fullName evidence="14">Preprotein translocase subunit Tim44</fullName>
    </submittedName>
</protein>
<dbReference type="Proteomes" id="UP000237819">
    <property type="component" value="Unassembled WGS sequence"/>
</dbReference>
<evidence type="ECO:0000313" key="15">
    <source>
        <dbReference type="Proteomes" id="UP000237819"/>
    </source>
</evidence>
<dbReference type="InterPro" id="IPR029061">
    <property type="entry name" value="THDP-binding"/>
</dbReference>
<evidence type="ECO:0000256" key="3">
    <source>
        <dbReference type="ARBA" id="ARBA00007812"/>
    </source>
</evidence>
<evidence type="ECO:0000256" key="9">
    <source>
        <dbReference type="PIRSR" id="PIRSR036565-2"/>
    </source>
</evidence>
<keyword evidence="5" id="KW-0210">Decarboxylase</keyword>
<comment type="caution">
    <text evidence="14">The sequence shown here is derived from an EMBL/GenBank/DDBJ whole genome shotgun (WGS) entry which is preliminary data.</text>
</comment>
<dbReference type="InterPro" id="IPR047213">
    <property type="entry name" value="TPP_PYR_PDC_IPDC-like"/>
</dbReference>
<dbReference type="InterPro" id="IPR012110">
    <property type="entry name" value="PDC/IPDC-like"/>
</dbReference>
<evidence type="ECO:0000259" key="12">
    <source>
        <dbReference type="Pfam" id="PF02775"/>
    </source>
</evidence>
<comment type="cofactor">
    <cofactor evidence="9">
        <name>Mg(2+)</name>
        <dbReference type="ChEBI" id="CHEBI:18420"/>
    </cofactor>
    <text evidence="9">Binds 1 Mg(2+) per subunit.</text>
</comment>
<evidence type="ECO:0000259" key="13">
    <source>
        <dbReference type="Pfam" id="PF02776"/>
    </source>
</evidence>
<dbReference type="SUPFAM" id="SSF52467">
    <property type="entry name" value="DHS-like NAD/FAD-binding domain"/>
    <property type="match status" value="1"/>
</dbReference>
<evidence type="ECO:0000256" key="8">
    <source>
        <dbReference type="ARBA" id="ARBA00023239"/>
    </source>
</evidence>
<comment type="cofactor">
    <cofactor evidence="1">
        <name>a metal cation</name>
        <dbReference type="ChEBI" id="CHEBI:25213"/>
    </cofactor>
</comment>
<evidence type="ECO:0000259" key="11">
    <source>
        <dbReference type="Pfam" id="PF00205"/>
    </source>
</evidence>
<dbReference type="AlphaFoldDB" id="A0A2S8GEZ3"/>
<dbReference type="InterPro" id="IPR012000">
    <property type="entry name" value="Thiamin_PyroP_enz_cen_dom"/>
</dbReference>
<comment type="similarity">
    <text evidence="3 10">Belongs to the TPP enzyme family.</text>
</comment>
<dbReference type="PIRSF" id="PIRSF036565">
    <property type="entry name" value="Pyruvt_ip_decrb"/>
    <property type="match status" value="1"/>
</dbReference>
<dbReference type="InterPro" id="IPR000399">
    <property type="entry name" value="TPP-bd_CS"/>
</dbReference>
<feature type="binding site" evidence="9">
    <location>
        <position position="476"/>
    </location>
    <ligand>
        <name>Mg(2+)</name>
        <dbReference type="ChEBI" id="CHEBI:18420"/>
    </ligand>
</feature>
<dbReference type="CDD" id="cd07038">
    <property type="entry name" value="TPP_PYR_PDC_IPDC_like"/>
    <property type="match status" value="1"/>
</dbReference>
<gene>
    <name evidence="14" type="ORF">C5Y93_25285</name>
</gene>
<keyword evidence="6 9" id="KW-0460">Magnesium</keyword>
<keyword evidence="7 10" id="KW-0786">Thiamine pyrophosphate</keyword>
<dbReference type="Pfam" id="PF02776">
    <property type="entry name" value="TPP_enzyme_N"/>
    <property type="match status" value="1"/>
</dbReference>
<dbReference type="GO" id="GO:0000949">
    <property type="term" value="P:aromatic amino acid family catabolic process to alcohol via Ehrlich pathway"/>
    <property type="evidence" value="ECO:0007669"/>
    <property type="project" value="TreeGrafter"/>
</dbReference>
<dbReference type="EMBL" id="PUHZ01000024">
    <property type="protein sequence ID" value="PQO43032.1"/>
    <property type="molecule type" value="Genomic_DNA"/>
</dbReference>
<evidence type="ECO:0000256" key="10">
    <source>
        <dbReference type="RuleBase" id="RU362132"/>
    </source>
</evidence>
<evidence type="ECO:0000256" key="6">
    <source>
        <dbReference type="ARBA" id="ARBA00022842"/>
    </source>
</evidence>
<dbReference type="GO" id="GO:0005829">
    <property type="term" value="C:cytosol"/>
    <property type="evidence" value="ECO:0007669"/>
    <property type="project" value="TreeGrafter"/>
</dbReference>
<dbReference type="GO" id="GO:0004737">
    <property type="term" value="F:pyruvate decarboxylase activity"/>
    <property type="evidence" value="ECO:0007669"/>
    <property type="project" value="TreeGrafter"/>
</dbReference>
<dbReference type="Gene3D" id="3.40.50.1220">
    <property type="entry name" value="TPP-binding domain"/>
    <property type="match status" value="1"/>
</dbReference>
<feature type="domain" description="Thiamine pyrophosphate enzyme TPP-binding" evidence="12">
    <location>
        <begin position="423"/>
        <end position="567"/>
    </location>
</feature>
<evidence type="ECO:0000256" key="4">
    <source>
        <dbReference type="ARBA" id="ARBA00022723"/>
    </source>
</evidence>
<accession>A0A2S8GEZ3</accession>
<dbReference type="Pfam" id="PF02775">
    <property type="entry name" value="TPP_enzyme_C"/>
    <property type="match status" value="1"/>
</dbReference>
<dbReference type="Gene3D" id="3.40.50.970">
    <property type="match status" value="2"/>
</dbReference>
<dbReference type="SUPFAM" id="SSF52518">
    <property type="entry name" value="Thiamin diphosphate-binding fold (THDP-binding)"/>
    <property type="match status" value="2"/>
</dbReference>
<dbReference type="FunFam" id="3.40.50.970:FF:000024">
    <property type="entry name" value="Pyruvate decarboxylase isozyme"/>
    <property type="match status" value="1"/>
</dbReference>